<dbReference type="InterPro" id="IPR028989">
    <property type="entry name" value="RimP_N"/>
</dbReference>
<comment type="function">
    <text evidence="3">Required for maturation of 30S ribosomal subunits.</text>
</comment>
<feature type="domain" description="Ribosome maturation factor RimP N-terminal" evidence="4">
    <location>
        <begin position="11"/>
        <end position="83"/>
    </location>
</feature>
<dbReference type="HAMAP" id="MF_01077">
    <property type="entry name" value="RimP"/>
    <property type="match status" value="1"/>
</dbReference>
<dbReference type="KEGG" id="gso:PH603_00500"/>
<dbReference type="PANTHER" id="PTHR33867">
    <property type="entry name" value="RIBOSOME MATURATION FACTOR RIMP"/>
    <property type="match status" value="1"/>
</dbReference>
<evidence type="ECO:0000313" key="6">
    <source>
        <dbReference type="EMBL" id="WCL54237.1"/>
    </source>
</evidence>
<evidence type="ECO:0000256" key="3">
    <source>
        <dbReference type="HAMAP-Rule" id="MF_01077"/>
    </source>
</evidence>
<gene>
    <name evidence="3 6" type="primary">rimP</name>
    <name evidence="6" type="ORF">PH603_00500</name>
</gene>
<dbReference type="InterPro" id="IPR028998">
    <property type="entry name" value="RimP_C"/>
</dbReference>
<dbReference type="SUPFAM" id="SSF74942">
    <property type="entry name" value="YhbC-like, C-terminal domain"/>
    <property type="match status" value="1"/>
</dbReference>
<dbReference type="GO" id="GO:0006412">
    <property type="term" value="P:translation"/>
    <property type="evidence" value="ECO:0007669"/>
    <property type="project" value="TreeGrafter"/>
</dbReference>
<dbReference type="Gene3D" id="2.30.30.180">
    <property type="entry name" value="Ribosome maturation factor RimP, C-terminal domain"/>
    <property type="match status" value="1"/>
</dbReference>
<comment type="similarity">
    <text evidence="3">Belongs to the RimP family.</text>
</comment>
<feature type="domain" description="Ribosome maturation factor RimP C-terminal" evidence="5">
    <location>
        <begin position="86"/>
        <end position="151"/>
    </location>
</feature>
<protein>
    <recommendedName>
        <fullName evidence="3">Ribosome maturation factor RimP</fullName>
    </recommendedName>
</protein>
<name>A0AAE9XNF9_9PROT</name>
<dbReference type="Pfam" id="PF17384">
    <property type="entry name" value="DUF150_C"/>
    <property type="match status" value="1"/>
</dbReference>
<evidence type="ECO:0000313" key="7">
    <source>
        <dbReference type="Proteomes" id="UP001217500"/>
    </source>
</evidence>
<dbReference type="RefSeq" id="WP_289503956.1">
    <property type="nucleotide sequence ID" value="NZ_CP116805.1"/>
</dbReference>
<dbReference type="Gene3D" id="3.30.300.70">
    <property type="entry name" value="RimP-like superfamily, N-terminal"/>
    <property type="match status" value="1"/>
</dbReference>
<keyword evidence="1 3" id="KW-0963">Cytoplasm</keyword>
<evidence type="ECO:0000256" key="2">
    <source>
        <dbReference type="ARBA" id="ARBA00022517"/>
    </source>
</evidence>
<proteinExistence type="inferred from homology"/>
<keyword evidence="7" id="KW-1185">Reference proteome</keyword>
<dbReference type="InterPro" id="IPR035956">
    <property type="entry name" value="RimP_N_sf"/>
</dbReference>
<sequence length="176" mass="19121">MNEPADKITALIAPTVEALGFELVRVTYGGGRKPTLQIMAERPDGSMGVDDCAIISREVSALLDVEDPLPGEYLLEVSSPGIDRPLTRRKDFERWMGFDAKVELMEQIDGRRRFRGKLVSLAGDTLTLDTEDEGKVELDYGQIGKAKLVLTDELLKAVQKKAADAAAAAEAAEGDD</sequence>
<accession>A0AAE9XNF9</accession>
<dbReference type="PANTHER" id="PTHR33867:SF1">
    <property type="entry name" value="RIBOSOME MATURATION FACTOR RIMP"/>
    <property type="match status" value="1"/>
</dbReference>
<evidence type="ECO:0000256" key="1">
    <source>
        <dbReference type="ARBA" id="ARBA00022490"/>
    </source>
</evidence>
<dbReference type="SUPFAM" id="SSF75420">
    <property type="entry name" value="YhbC-like, N-terminal domain"/>
    <property type="match status" value="1"/>
</dbReference>
<dbReference type="Pfam" id="PF02576">
    <property type="entry name" value="RimP_N"/>
    <property type="match status" value="1"/>
</dbReference>
<dbReference type="InterPro" id="IPR036847">
    <property type="entry name" value="RimP_C_sf"/>
</dbReference>
<dbReference type="GO" id="GO:0005829">
    <property type="term" value="C:cytosol"/>
    <property type="evidence" value="ECO:0007669"/>
    <property type="project" value="TreeGrafter"/>
</dbReference>
<dbReference type="CDD" id="cd01734">
    <property type="entry name" value="YlxS_C"/>
    <property type="match status" value="1"/>
</dbReference>
<dbReference type="Proteomes" id="UP001217500">
    <property type="component" value="Chromosome"/>
</dbReference>
<dbReference type="InterPro" id="IPR003728">
    <property type="entry name" value="Ribosome_maturation_RimP"/>
</dbReference>
<keyword evidence="2 3" id="KW-0690">Ribosome biogenesis</keyword>
<dbReference type="AlphaFoldDB" id="A0AAE9XNF9"/>
<dbReference type="FunFam" id="3.30.300.70:FF:000001">
    <property type="entry name" value="Ribosome maturation factor RimP"/>
    <property type="match status" value="1"/>
</dbReference>
<dbReference type="NCBIfam" id="NF000932">
    <property type="entry name" value="PRK00092.2-5"/>
    <property type="match status" value="1"/>
</dbReference>
<dbReference type="EMBL" id="CP116805">
    <property type="protein sequence ID" value="WCL54237.1"/>
    <property type="molecule type" value="Genomic_DNA"/>
</dbReference>
<evidence type="ECO:0000259" key="4">
    <source>
        <dbReference type="Pfam" id="PF02576"/>
    </source>
</evidence>
<comment type="subcellular location">
    <subcellularLocation>
        <location evidence="3">Cytoplasm</location>
    </subcellularLocation>
</comment>
<reference evidence="6" key="1">
    <citation type="submission" date="2023-01" db="EMBL/GenBank/DDBJ databases">
        <title>The genome sequence of Kordiimonadaceae bacterium 6D33.</title>
        <authorList>
            <person name="Liu Y."/>
        </authorList>
    </citation>
    <scope>NUCLEOTIDE SEQUENCE</scope>
    <source>
        <strain evidence="6">6D33</strain>
    </source>
</reference>
<dbReference type="GO" id="GO:0000028">
    <property type="term" value="P:ribosomal small subunit assembly"/>
    <property type="evidence" value="ECO:0007669"/>
    <property type="project" value="TreeGrafter"/>
</dbReference>
<evidence type="ECO:0000259" key="5">
    <source>
        <dbReference type="Pfam" id="PF17384"/>
    </source>
</evidence>
<organism evidence="6 7">
    <name type="scientific">Gimibacter soli</name>
    <dbReference type="NCBI Taxonomy" id="3024400"/>
    <lineage>
        <taxon>Bacteria</taxon>
        <taxon>Pseudomonadati</taxon>
        <taxon>Pseudomonadota</taxon>
        <taxon>Alphaproteobacteria</taxon>
        <taxon>Kordiimonadales</taxon>
        <taxon>Temperatibacteraceae</taxon>
        <taxon>Gimibacter</taxon>
    </lineage>
</organism>